<gene>
    <name evidence="1" type="ORF">ACFPP9_24785</name>
</gene>
<organism evidence="1 2">
    <name type="scientific">Kaistia terrae</name>
    <dbReference type="NCBI Taxonomy" id="537017"/>
    <lineage>
        <taxon>Bacteria</taxon>
        <taxon>Pseudomonadati</taxon>
        <taxon>Pseudomonadota</taxon>
        <taxon>Alphaproteobacteria</taxon>
        <taxon>Hyphomicrobiales</taxon>
        <taxon>Kaistiaceae</taxon>
        <taxon>Kaistia</taxon>
    </lineage>
</organism>
<comment type="caution">
    <text evidence="1">The sequence shown here is derived from an EMBL/GenBank/DDBJ whole genome shotgun (WGS) entry which is preliminary data.</text>
</comment>
<protein>
    <submittedName>
        <fullName evidence="1">Uncharacterized protein</fullName>
    </submittedName>
</protein>
<dbReference type="RefSeq" id="WP_266346294.1">
    <property type="nucleotide sequence ID" value="NZ_JAPKNH010000015.1"/>
</dbReference>
<dbReference type="EMBL" id="JBHSML010000031">
    <property type="protein sequence ID" value="MFC5519003.1"/>
    <property type="molecule type" value="Genomic_DNA"/>
</dbReference>
<evidence type="ECO:0000313" key="1">
    <source>
        <dbReference type="EMBL" id="MFC5519003.1"/>
    </source>
</evidence>
<dbReference type="Proteomes" id="UP001596150">
    <property type="component" value="Unassembled WGS sequence"/>
</dbReference>
<proteinExistence type="predicted"/>
<accession>A0ABW0Q2V5</accession>
<sequence>MTPFGPFRPDVFDLNSAVAGEARGVLPGATAYRPWPSLAVYSEAIGAEVLSGFLARARDGALRIYAGTATGLFLYTGPTTPWTDVSGDTYAVPPGERWGFEQYGDTLIAVNANTDPQKLDISASTPAEDLGGSPPRARYVKTVGDQVWLGGLLMEPDKVIWSGRDNPEFWTLGQQDCDQQVFPDGGFVRGLTALEAGLVFQDTAIRRFVPVDSRAIYTFARVEDARGLVAPDSLTVRGRVAYYLSQEGFMATDGTGASLPIGFENVDVWFQKRISPDESFSIQGAADPLRPRVYWLYETAAGPNEILVYDIALKAWAYAQVPATFIMGAATPGLTLEGLDSLGYTLDTLPFSLDSRQFMGGAPLLAAFSRDANQLNFFTGANMAARLETAELQPVPGQRSFVRGVAPLTEAPGVTVQIGTRENLQSTRVWSTASSINAQGNCPTRASGRFVRARVSVPAGGNWQNIQGVDIDAVQDGKR</sequence>
<evidence type="ECO:0000313" key="2">
    <source>
        <dbReference type="Proteomes" id="UP001596150"/>
    </source>
</evidence>
<keyword evidence="2" id="KW-1185">Reference proteome</keyword>
<name>A0ABW0Q2V5_9HYPH</name>
<reference evidence="2" key="1">
    <citation type="journal article" date="2019" name="Int. J. Syst. Evol. Microbiol.">
        <title>The Global Catalogue of Microorganisms (GCM) 10K type strain sequencing project: providing services to taxonomists for standard genome sequencing and annotation.</title>
        <authorList>
            <consortium name="The Broad Institute Genomics Platform"/>
            <consortium name="The Broad Institute Genome Sequencing Center for Infectious Disease"/>
            <person name="Wu L."/>
            <person name="Ma J."/>
        </authorList>
    </citation>
    <scope>NUCLEOTIDE SEQUENCE [LARGE SCALE GENOMIC DNA]</scope>
    <source>
        <strain evidence="2">KACC 12633</strain>
    </source>
</reference>